<evidence type="ECO:0000313" key="2">
    <source>
        <dbReference type="EMBL" id="SDN58528.1"/>
    </source>
</evidence>
<dbReference type="AlphaFoldDB" id="A0A1H0CKW8"/>
<name>A0A1H0CKW8_9BACI</name>
<organism evidence="2 3">
    <name type="scientific">Alkalicoccus daliensis</name>
    <dbReference type="NCBI Taxonomy" id="745820"/>
    <lineage>
        <taxon>Bacteria</taxon>
        <taxon>Bacillati</taxon>
        <taxon>Bacillota</taxon>
        <taxon>Bacilli</taxon>
        <taxon>Bacillales</taxon>
        <taxon>Bacillaceae</taxon>
        <taxon>Alkalicoccus</taxon>
    </lineage>
</organism>
<feature type="region of interest" description="Disordered" evidence="1">
    <location>
        <begin position="152"/>
        <end position="197"/>
    </location>
</feature>
<sequence>MSNVWERFTKTIREDMEKLSGTSVKEAVKAQSNEQEKKAGKIDRQLREQKQLIRQFEKEKDEVDVMIASRKRQLHLAKEEGEEKLAEFAEKDLAAYEKQGERLERMIHAAKEQQMELEHMFQEMTHQLKERKLEQLEIQGKEKAASLRQEMRAMNAGKEAPAAPEAESPGDMHDLERQLLLLEKRHAPKENPADYMK</sequence>
<dbReference type="OrthoDB" id="2969502at2"/>
<dbReference type="STRING" id="745820.SAMN04488053_102142"/>
<protein>
    <submittedName>
        <fullName evidence="2">Phage shock protein A (PspA) family protein</fullName>
    </submittedName>
</protein>
<evidence type="ECO:0000256" key="1">
    <source>
        <dbReference type="SAM" id="MobiDB-lite"/>
    </source>
</evidence>
<dbReference type="RefSeq" id="WP_090841354.1">
    <property type="nucleotide sequence ID" value="NZ_FNIL01000002.1"/>
</dbReference>
<proteinExistence type="predicted"/>
<keyword evidence="3" id="KW-1185">Reference proteome</keyword>
<accession>A0A1H0CKW8</accession>
<reference evidence="3" key="1">
    <citation type="submission" date="2016-10" db="EMBL/GenBank/DDBJ databases">
        <authorList>
            <person name="Varghese N."/>
            <person name="Submissions S."/>
        </authorList>
    </citation>
    <scope>NUCLEOTIDE SEQUENCE [LARGE SCALE GENOMIC DNA]</scope>
    <source>
        <strain evidence="3">CGMCC 1.10369</strain>
    </source>
</reference>
<dbReference type="EMBL" id="FNIL01000002">
    <property type="protein sequence ID" value="SDN58528.1"/>
    <property type="molecule type" value="Genomic_DNA"/>
</dbReference>
<gene>
    <name evidence="2" type="ORF">SAMN04488053_102142</name>
</gene>
<feature type="compositionally biased region" description="Low complexity" evidence="1">
    <location>
        <begin position="159"/>
        <end position="169"/>
    </location>
</feature>
<dbReference type="Proteomes" id="UP000198778">
    <property type="component" value="Unassembled WGS sequence"/>
</dbReference>
<feature type="compositionally biased region" description="Basic and acidic residues" evidence="1">
    <location>
        <begin position="34"/>
        <end position="43"/>
    </location>
</feature>
<evidence type="ECO:0000313" key="3">
    <source>
        <dbReference type="Proteomes" id="UP000198778"/>
    </source>
</evidence>
<feature type="compositionally biased region" description="Basic and acidic residues" evidence="1">
    <location>
        <begin position="170"/>
        <end position="197"/>
    </location>
</feature>
<feature type="region of interest" description="Disordered" evidence="1">
    <location>
        <begin position="21"/>
        <end position="43"/>
    </location>
</feature>